<dbReference type="EMBL" id="JBFPJR010000037">
    <property type="protein sequence ID" value="MEX0429266.1"/>
    <property type="molecule type" value="Genomic_DNA"/>
</dbReference>
<comment type="similarity">
    <text evidence="1">Belongs to the CdaR family.</text>
</comment>
<feature type="domain" description="PucR C-terminal helix-turn-helix" evidence="2">
    <location>
        <begin position="335"/>
        <end position="392"/>
    </location>
</feature>
<reference evidence="4 5" key="1">
    <citation type="submission" date="2024-07" db="EMBL/GenBank/DDBJ databases">
        <authorList>
            <person name="Lee S."/>
            <person name="Kang M."/>
        </authorList>
    </citation>
    <scope>NUCLEOTIDE SEQUENCE [LARGE SCALE GENOMIC DNA]</scope>
    <source>
        <strain evidence="4 5">DS6</strain>
    </source>
</reference>
<dbReference type="Proteomes" id="UP001556631">
    <property type="component" value="Unassembled WGS sequence"/>
</dbReference>
<dbReference type="Pfam" id="PF13556">
    <property type="entry name" value="HTH_30"/>
    <property type="match status" value="1"/>
</dbReference>
<evidence type="ECO:0000313" key="4">
    <source>
        <dbReference type="EMBL" id="MEX0429266.1"/>
    </source>
</evidence>
<proteinExistence type="inferred from homology"/>
<organism evidence="4 5">
    <name type="scientific">Nocardioides eburneus</name>
    <dbReference type="NCBI Taxonomy" id="3231482"/>
    <lineage>
        <taxon>Bacteria</taxon>
        <taxon>Bacillati</taxon>
        <taxon>Actinomycetota</taxon>
        <taxon>Actinomycetes</taxon>
        <taxon>Propionibacteriales</taxon>
        <taxon>Nocardioidaceae</taxon>
        <taxon>Nocardioides</taxon>
    </lineage>
</organism>
<dbReference type="InterPro" id="IPR041522">
    <property type="entry name" value="CdaR_GGDEF"/>
</dbReference>
<comment type="caution">
    <text evidence="4">The sequence shown here is derived from an EMBL/GenBank/DDBJ whole genome shotgun (WGS) entry which is preliminary data.</text>
</comment>
<dbReference type="PANTHER" id="PTHR33744">
    <property type="entry name" value="CARBOHYDRATE DIACID REGULATOR"/>
    <property type="match status" value="1"/>
</dbReference>
<evidence type="ECO:0000259" key="2">
    <source>
        <dbReference type="Pfam" id="PF13556"/>
    </source>
</evidence>
<protein>
    <submittedName>
        <fullName evidence="4">PucR family transcriptional regulator</fullName>
    </submittedName>
</protein>
<keyword evidence="5" id="KW-1185">Reference proteome</keyword>
<dbReference type="InterPro" id="IPR025736">
    <property type="entry name" value="PucR_C-HTH_dom"/>
</dbReference>
<dbReference type="Pfam" id="PF17853">
    <property type="entry name" value="GGDEF_2"/>
    <property type="match status" value="1"/>
</dbReference>
<evidence type="ECO:0000256" key="1">
    <source>
        <dbReference type="ARBA" id="ARBA00006754"/>
    </source>
</evidence>
<evidence type="ECO:0000313" key="5">
    <source>
        <dbReference type="Proteomes" id="UP001556631"/>
    </source>
</evidence>
<name>A0ABV3T234_9ACTN</name>
<feature type="domain" description="CdaR GGDEF-like" evidence="3">
    <location>
        <begin position="173"/>
        <end position="287"/>
    </location>
</feature>
<dbReference type="InterPro" id="IPR042070">
    <property type="entry name" value="PucR_C-HTH_sf"/>
</dbReference>
<dbReference type="Gene3D" id="1.10.10.2840">
    <property type="entry name" value="PucR C-terminal helix-turn-helix domain"/>
    <property type="match status" value="1"/>
</dbReference>
<evidence type="ECO:0000259" key="3">
    <source>
        <dbReference type="Pfam" id="PF17853"/>
    </source>
</evidence>
<sequence length="401" mass="42815">MTPSPSTLASRRRAAAAVLQRATGRLATAATARMDSDMPWFRDLSAQDRSWVGMIVQAGIREFLRWYAAGANSTAAKPDLATSMFGEAPRTLTGVITLRQTVDLVRLSIEVVEANVDDLLDPDQAHDVHDAISRYAREVAFATAEVYARAAEQRGAWDARLEALVVDAVLRAETDEAVLSRASALGWDAGQPLSVVLGAASARPADAAGLDALFEEIRHRARAEGLEALCAVQGDRLVVLLGGVKDATEAAAAIADLFGEGPVVVGPVAPGLGEAQTSARAALAAYRAAPGWPEAPRPAPSDDFLPERVLAGDGHARRHLVDEIYRPLVDARSTLIETLTAYFDSGRSLEATARALFVHTNTVRYRLRQVADLTGYSPGDPRDALTLRLALILGRQSARTL</sequence>
<gene>
    <name evidence="4" type="ORF">AB3X52_16710</name>
</gene>
<dbReference type="RefSeq" id="WP_367995231.1">
    <property type="nucleotide sequence ID" value="NZ_JBFPJR010000037.1"/>
</dbReference>
<accession>A0ABV3T234</accession>
<dbReference type="PANTHER" id="PTHR33744:SF7">
    <property type="entry name" value="PUCR FAMILY TRANSCRIPTIONAL REGULATOR"/>
    <property type="match status" value="1"/>
</dbReference>
<dbReference type="InterPro" id="IPR051448">
    <property type="entry name" value="CdaR-like_regulators"/>
</dbReference>